<feature type="active site" evidence="6">
    <location>
        <position position="239"/>
    </location>
</feature>
<feature type="region of interest" description="Disordered" evidence="7">
    <location>
        <begin position="44"/>
        <end position="70"/>
    </location>
</feature>
<evidence type="ECO:0000259" key="8">
    <source>
        <dbReference type="PROSITE" id="PS52018"/>
    </source>
</evidence>
<comment type="catalytic activity">
    <reaction evidence="6">
        <text>a thymidine in DNA + NAD(+) = an N-(ADP-alpha-D-ribosyl)-thymidine in DNA + nicotinamide + H(+)</text>
        <dbReference type="Rhea" id="RHEA:71651"/>
        <dbReference type="Rhea" id="RHEA-COMP:13556"/>
        <dbReference type="Rhea" id="RHEA-COMP:18051"/>
        <dbReference type="ChEBI" id="CHEBI:15378"/>
        <dbReference type="ChEBI" id="CHEBI:17154"/>
        <dbReference type="ChEBI" id="CHEBI:57540"/>
        <dbReference type="ChEBI" id="CHEBI:137386"/>
        <dbReference type="ChEBI" id="CHEBI:191199"/>
    </reaction>
</comment>
<dbReference type="Pfam" id="PF14487">
    <property type="entry name" value="DarT"/>
    <property type="match status" value="1"/>
</dbReference>
<evidence type="ECO:0000256" key="1">
    <source>
        <dbReference type="ARBA" id="ARBA00022649"/>
    </source>
</evidence>
<keyword evidence="2 6" id="KW-0328">Glycosyltransferase</keyword>
<keyword evidence="3 6" id="KW-0808">Transferase</keyword>
<feature type="binding site" evidence="6">
    <location>
        <begin position="80"/>
        <end position="82"/>
    </location>
    <ligand>
        <name>NAD(+)</name>
        <dbReference type="ChEBI" id="CHEBI:57540"/>
    </ligand>
</feature>
<comment type="similarity">
    <text evidence="6">Belongs to the DarT ADP-ribosyltransferase family.</text>
</comment>
<evidence type="ECO:0000256" key="2">
    <source>
        <dbReference type="ARBA" id="ARBA00022676"/>
    </source>
</evidence>
<protein>
    <recommendedName>
        <fullName evidence="8">DarT domain-containing protein</fullName>
    </recommendedName>
</protein>
<dbReference type="RefSeq" id="WP_354023432.1">
    <property type="nucleotide sequence ID" value="NZ_JBEPSJ010000001.1"/>
</dbReference>
<dbReference type="PROSITE" id="PS52018">
    <property type="entry name" value="DART"/>
    <property type="match status" value="1"/>
</dbReference>
<evidence type="ECO:0000256" key="6">
    <source>
        <dbReference type="PROSITE-ProRule" id="PRU01362"/>
    </source>
</evidence>
<name>A0ABV2QL47_9MICO</name>
<feature type="binding site" evidence="6">
    <location>
        <position position="97"/>
    </location>
    <ligand>
        <name>NAD(+)</name>
        <dbReference type="ChEBI" id="CHEBI:57540"/>
    </ligand>
</feature>
<proteinExistence type="inferred from homology"/>
<evidence type="ECO:0000256" key="4">
    <source>
        <dbReference type="ARBA" id="ARBA00022695"/>
    </source>
</evidence>
<dbReference type="InterPro" id="IPR029494">
    <property type="entry name" value="DarT"/>
</dbReference>
<feature type="binding site" evidence="6">
    <location>
        <position position="121"/>
    </location>
    <ligand>
        <name>NAD(+)</name>
        <dbReference type="ChEBI" id="CHEBI:57540"/>
    </ligand>
</feature>
<evidence type="ECO:0000256" key="3">
    <source>
        <dbReference type="ARBA" id="ARBA00022679"/>
    </source>
</evidence>
<evidence type="ECO:0000313" key="9">
    <source>
        <dbReference type="EMBL" id="MET4581248.1"/>
    </source>
</evidence>
<keyword evidence="10" id="KW-1185">Reference proteome</keyword>
<comment type="caution">
    <text evidence="9">The sequence shown here is derived from an EMBL/GenBank/DDBJ whole genome shotgun (WGS) entry which is preliminary data.</text>
</comment>
<comment type="caution">
    <text evidence="6">Lacks conserved residue(s) required for the propagation of feature annotation.</text>
</comment>
<reference evidence="9 10" key="1">
    <citation type="submission" date="2024-06" db="EMBL/GenBank/DDBJ databases">
        <title>Sorghum-associated microbial communities from plants grown in Nebraska, USA.</title>
        <authorList>
            <person name="Schachtman D."/>
        </authorList>
    </citation>
    <scope>NUCLEOTIDE SEQUENCE [LARGE SCALE GENOMIC DNA]</scope>
    <source>
        <strain evidence="9 10">2857</strain>
    </source>
</reference>
<evidence type="ECO:0000256" key="5">
    <source>
        <dbReference type="ARBA" id="ARBA00023125"/>
    </source>
</evidence>
<keyword evidence="1 6" id="KW-1277">Toxin-antitoxin system</keyword>
<keyword evidence="4 6" id="KW-0548">Nucleotidyltransferase</keyword>
<dbReference type="EMBL" id="JBEPSJ010000001">
    <property type="protein sequence ID" value="MET4581248.1"/>
    <property type="molecule type" value="Genomic_DNA"/>
</dbReference>
<evidence type="ECO:0000313" key="10">
    <source>
        <dbReference type="Proteomes" id="UP001549257"/>
    </source>
</evidence>
<organism evidence="9 10">
    <name type="scientific">Conyzicola nivalis</name>
    <dbReference type="NCBI Taxonomy" id="1477021"/>
    <lineage>
        <taxon>Bacteria</taxon>
        <taxon>Bacillati</taxon>
        <taxon>Actinomycetota</taxon>
        <taxon>Actinomycetes</taxon>
        <taxon>Micrococcales</taxon>
        <taxon>Microbacteriaceae</taxon>
        <taxon>Conyzicola</taxon>
    </lineage>
</organism>
<sequence>MDSSTTTKGFHLGEECIHGLDYGLCDACFPKAAPDVPVAVVSKPRVTRPRAQSLTAPRKPAPAGSLRNPPVEVGDQRIYHVTHVSNLADILSTGRLLADANDTWITRPTVDISSAETRESRRTIVVSDDTAASVASYVPFFLSPTSSLWISVREHADDPRLSAAIRETIPSDYVILVSSVGSVVAAHAADDDERDAAIVVTDGDAAHTLTRFATTREAGDRVLRKLRGEEESVQILAAEYLVKDEFPIELVSLIGVANDRARDAVKAIVKASAFSTRVAVYPPWFMRAE</sequence>
<dbReference type="Proteomes" id="UP001549257">
    <property type="component" value="Unassembled WGS sequence"/>
</dbReference>
<gene>
    <name evidence="9" type="ORF">ABIE21_000738</name>
</gene>
<feature type="active site" description="Proton acceptor" evidence="6">
    <location>
        <position position="121"/>
    </location>
</feature>
<evidence type="ECO:0000256" key="7">
    <source>
        <dbReference type="SAM" id="MobiDB-lite"/>
    </source>
</evidence>
<feature type="domain" description="DarT" evidence="8">
    <location>
        <begin position="76"/>
        <end position="286"/>
    </location>
</feature>
<accession>A0ABV2QL47</accession>
<keyword evidence="5 6" id="KW-0238">DNA-binding</keyword>